<proteinExistence type="predicted"/>
<evidence type="ECO:0000313" key="9">
    <source>
        <dbReference type="Proteomes" id="UP000647172"/>
    </source>
</evidence>
<gene>
    <name evidence="8" type="ORF">Ani05nite_53380</name>
</gene>
<dbReference type="GO" id="GO:0000976">
    <property type="term" value="F:transcription cis-regulatory region binding"/>
    <property type="evidence" value="ECO:0007669"/>
    <property type="project" value="TreeGrafter"/>
</dbReference>
<dbReference type="SMART" id="SM00448">
    <property type="entry name" value="REC"/>
    <property type="match status" value="1"/>
</dbReference>
<dbReference type="RefSeq" id="WP_203772690.1">
    <property type="nucleotide sequence ID" value="NZ_BAAAYJ010000108.1"/>
</dbReference>
<dbReference type="InterPro" id="IPR011006">
    <property type="entry name" value="CheY-like_superfamily"/>
</dbReference>
<dbReference type="Pfam" id="PF00072">
    <property type="entry name" value="Response_reg"/>
    <property type="match status" value="1"/>
</dbReference>
<evidence type="ECO:0000256" key="6">
    <source>
        <dbReference type="PROSITE-ProRule" id="PRU00169"/>
    </source>
</evidence>
<keyword evidence="5" id="KW-0804">Transcription</keyword>
<evidence type="ECO:0000256" key="3">
    <source>
        <dbReference type="ARBA" id="ARBA00023015"/>
    </source>
</evidence>
<dbReference type="InterPro" id="IPR039420">
    <property type="entry name" value="WalR-like"/>
</dbReference>
<dbReference type="PROSITE" id="PS50110">
    <property type="entry name" value="RESPONSE_REGULATORY"/>
    <property type="match status" value="1"/>
</dbReference>
<feature type="modified residue" description="4-aspartylphosphate" evidence="6">
    <location>
        <position position="52"/>
    </location>
</feature>
<dbReference type="PANTHER" id="PTHR48111">
    <property type="entry name" value="REGULATOR OF RPOS"/>
    <property type="match status" value="1"/>
</dbReference>
<organism evidence="8 9">
    <name type="scientific">Actinoplanes nipponensis</name>
    <dbReference type="NCBI Taxonomy" id="135950"/>
    <lineage>
        <taxon>Bacteria</taxon>
        <taxon>Bacillati</taxon>
        <taxon>Actinomycetota</taxon>
        <taxon>Actinomycetes</taxon>
        <taxon>Micromonosporales</taxon>
        <taxon>Micromonosporaceae</taxon>
        <taxon>Actinoplanes</taxon>
    </lineage>
</organism>
<dbReference type="GO" id="GO:0000156">
    <property type="term" value="F:phosphorelay response regulator activity"/>
    <property type="evidence" value="ECO:0007669"/>
    <property type="project" value="TreeGrafter"/>
</dbReference>
<dbReference type="Gene3D" id="3.40.50.2300">
    <property type="match status" value="1"/>
</dbReference>
<dbReference type="GO" id="GO:0006355">
    <property type="term" value="P:regulation of DNA-templated transcription"/>
    <property type="evidence" value="ECO:0007669"/>
    <property type="project" value="TreeGrafter"/>
</dbReference>
<comment type="caution">
    <text evidence="8">The sequence shown here is derived from an EMBL/GenBank/DDBJ whole genome shotgun (WGS) entry which is preliminary data.</text>
</comment>
<evidence type="ECO:0000256" key="4">
    <source>
        <dbReference type="ARBA" id="ARBA00023125"/>
    </source>
</evidence>
<dbReference type="InterPro" id="IPR001789">
    <property type="entry name" value="Sig_transdc_resp-reg_receiver"/>
</dbReference>
<keyword evidence="3" id="KW-0805">Transcription regulation</keyword>
<sequence>MPTVLIADDDADHRELMALALARLGHEVVEAADAEAAQRAIEAGGVDAALIDVRMPGVSGIDLCRRLRADPATADLPIMLVSADVNNYRILAALDAGADDYLTKPYHRAELFDRVELLLARRGATTTRPATAATAALLAARAALPRGVPVPLPRPVRRTA</sequence>
<dbReference type="SUPFAM" id="SSF52172">
    <property type="entry name" value="CheY-like"/>
    <property type="match status" value="1"/>
</dbReference>
<keyword evidence="4" id="KW-0238">DNA-binding</keyword>
<protein>
    <recommendedName>
        <fullName evidence="7">Response regulatory domain-containing protein</fullName>
    </recommendedName>
</protein>
<dbReference type="GO" id="GO:0032993">
    <property type="term" value="C:protein-DNA complex"/>
    <property type="evidence" value="ECO:0007669"/>
    <property type="project" value="TreeGrafter"/>
</dbReference>
<dbReference type="GO" id="GO:0005829">
    <property type="term" value="C:cytosol"/>
    <property type="evidence" value="ECO:0007669"/>
    <property type="project" value="TreeGrafter"/>
</dbReference>
<evidence type="ECO:0000256" key="2">
    <source>
        <dbReference type="ARBA" id="ARBA00023012"/>
    </source>
</evidence>
<feature type="domain" description="Response regulatory" evidence="7">
    <location>
        <begin position="3"/>
        <end position="119"/>
    </location>
</feature>
<name>A0A919JRS8_9ACTN</name>
<keyword evidence="1 6" id="KW-0597">Phosphoprotein</keyword>
<dbReference type="EMBL" id="BOMQ01000063">
    <property type="protein sequence ID" value="GIE51804.1"/>
    <property type="molecule type" value="Genomic_DNA"/>
</dbReference>
<keyword evidence="9" id="KW-1185">Reference proteome</keyword>
<evidence type="ECO:0000259" key="7">
    <source>
        <dbReference type="PROSITE" id="PS50110"/>
    </source>
</evidence>
<reference evidence="8" key="1">
    <citation type="submission" date="2021-01" db="EMBL/GenBank/DDBJ databases">
        <title>Whole genome shotgun sequence of Actinoplanes nipponensis NBRC 14063.</title>
        <authorList>
            <person name="Komaki H."/>
            <person name="Tamura T."/>
        </authorList>
    </citation>
    <scope>NUCLEOTIDE SEQUENCE</scope>
    <source>
        <strain evidence="8">NBRC 14063</strain>
    </source>
</reference>
<dbReference type="Proteomes" id="UP000647172">
    <property type="component" value="Unassembled WGS sequence"/>
</dbReference>
<evidence type="ECO:0000313" key="8">
    <source>
        <dbReference type="EMBL" id="GIE51804.1"/>
    </source>
</evidence>
<dbReference type="PANTHER" id="PTHR48111:SF1">
    <property type="entry name" value="TWO-COMPONENT RESPONSE REGULATOR ORR33"/>
    <property type="match status" value="1"/>
</dbReference>
<evidence type="ECO:0000256" key="5">
    <source>
        <dbReference type="ARBA" id="ARBA00023163"/>
    </source>
</evidence>
<keyword evidence="2" id="KW-0902">Two-component regulatory system</keyword>
<evidence type="ECO:0000256" key="1">
    <source>
        <dbReference type="ARBA" id="ARBA00022553"/>
    </source>
</evidence>
<dbReference type="AlphaFoldDB" id="A0A919JRS8"/>
<accession>A0A919JRS8</accession>